<dbReference type="PANTHER" id="PTHR33121:SF70">
    <property type="entry name" value="SIGNALING PROTEIN YKOW"/>
    <property type="match status" value="1"/>
</dbReference>
<dbReference type="Proteomes" id="UP000277766">
    <property type="component" value="Unassembled WGS sequence"/>
</dbReference>
<dbReference type="InterPro" id="IPR043128">
    <property type="entry name" value="Rev_trsase/Diguanyl_cyclase"/>
</dbReference>
<dbReference type="GO" id="GO:0006355">
    <property type="term" value="P:regulation of DNA-templated transcription"/>
    <property type="evidence" value="ECO:0007669"/>
    <property type="project" value="InterPro"/>
</dbReference>
<dbReference type="PROSITE" id="PS50887">
    <property type="entry name" value="GGDEF"/>
    <property type="match status" value="1"/>
</dbReference>
<dbReference type="CDD" id="cd21631">
    <property type="entry name" value="RHH_CopG_NikR-like"/>
    <property type="match status" value="1"/>
</dbReference>
<gene>
    <name evidence="2" type="ORF">EJ104_02890</name>
</gene>
<reference evidence="2 3" key="1">
    <citation type="submission" date="2018-12" db="EMBL/GenBank/DDBJ databases">
        <title>Deinococcus radiophilus ATCC 27603 genome sequencing and assembly.</title>
        <authorList>
            <person name="Maclea K.S."/>
            <person name="Maynard C.R."/>
        </authorList>
    </citation>
    <scope>NUCLEOTIDE SEQUENCE [LARGE SCALE GENOMIC DNA]</scope>
    <source>
        <strain evidence="2 3">ATCC 27603</strain>
    </source>
</reference>
<proteinExistence type="predicted"/>
<dbReference type="InterPro" id="IPR029787">
    <property type="entry name" value="Nucleotide_cyclase"/>
</dbReference>
<dbReference type="InterPro" id="IPR050706">
    <property type="entry name" value="Cyclic-di-GMP_PDE-like"/>
</dbReference>
<comment type="caution">
    <text evidence="2">The sequence shown here is derived from an EMBL/GenBank/DDBJ whole genome shotgun (WGS) entry which is preliminary data.</text>
</comment>
<evidence type="ECO:0000313" key="2">
    <source>
        <dbReference type="EMBL" id="RTR29905.1"/>
    </source>
</evidence>
<dbReference type="OrthoDB" id="9804955at2"/>
<dbReference type="Pfam" id="PF00990">
    <property type="entry name" value="GGDEF"/>
    <property type="match status" value="1"/>
</dbReference>
<sequence>MAARPSLLGLTPWTAALEVLGNAPVSVARINVDAFGRLSEQLGRSAAESLLRGLERDLSTHFPSDALLGQLGPDEYGVILPETSPETALRLLDDLVRHFARHRDPRWPPGVGLSAGIASRPAHAGSAADLLLHADEALLRAKREGRGRACLYTPAKMVLKANYYPRSQLDRLKKRARAEGRSEAELLREALDRYLQS</sequence>
<dbReference type="SUPFAM" id="SSF55073">
    <property type="entry name" value="Nucleotide cyclase"/>
    <property type="match status" value="1"/>
</dbReference>
<dbReference type="GO" id="GO:0071111">
    <property type="term" value="F:cyclic-guanylate-specific phosphodiesterase activity"/>
    <property type="evidence" value="ECO:0007669"/>
    <property type="project" value="InterPro"/>
</dbReference>
<protein>
    <submittedName>
        <fullName evidence="2">GGDEF domain-containing protein</fullName>
    </submittedName>
</protein>
<dbReference type="NCBIfam" id="TIGR00254">
    <property type="entry name" value="GGDEF"/>
    <property type="match status" value="1"/>
</dbReference>
<dbReference type="SMART" id="SM00267">
    <property type="entry name" value="GGDEF"/>
    <property type="match status" value="1"/>
</dbReference>
<evidence type="ECO:0000313" key="3">
    <source>
        <dbReference type="Proteomes" id="UP000277766"/>
    </source>
</evidence>
<name>A0A431W394_9DEIO</name>
<organism evidence="2 3">
    <name type="scientific">Deinococcus radiophilus</name>
    <dbReference type="NCBI Taxonomy" id="32062"/>
    <lineage>
        <taxon>Bacteria</taxon>
        <taxon>Thermotogati</taxon>
        <taxon>Deinococcota</taxon>
        <taxon>Deinococci</taxon>
        <taxon>Deinococcales</taxon>
        <taxon>Deinococcaceae</taxon>
        <taxon>Deinococcus</taxon>
    </lineage>
</organism>
<feature type="domain" description="GGDEF" evidence="1">
    <location>
        <begin position="23"/>
        <end position="154"/>
    </location>
</feature>
<accession>A0A431W394</accession>
<dbReference type="CDD" id="cd01949">
    <property type="entry name" value="GGDEF"/>
    <property type="match status" value="1"/>
</dbReference>
<evidence type="ECO:0000259" key="1">
    <source>
        <dbReference type="PROSITE" id="PS50887"/>
    </source>
</evidence>
<dbReference type="EMBL" id="RXPE01000003">
    <property type="protein sequence ID" value="RTR29905.1"/>
    <property type="molecule type" value="Genomic_DNA"/>
</dbReference>
<dbReference type="Gene3D" id="3.30.70.270">
    <property type="match status" value="1"/>
</dbReference>
<dbReference type="InterPro" id="IPR000160">
    <property type="entry name" value="GGDEF_dom"/>
</dbReference>
<dbReference type="AlphaFoldDB" id="A0A431W394"/>
<dbReference type="PANTHER" id="PTHR33121">
    <property type="entry name" value="CYCLIC DI-GMP PHOSPHODIESTERASE PDEF"/>
    <property type="match status" value="1"/>
</dbReference>
<keyword evidence="3" id="KW-1185">Reference proteome</keyword>